<dbReference type="InParanoid" id="A0A2V0P6E4"/>
<feature type="compositionally biased region" description="Low complexity" evidence="1">
    <location>
        <begin position="12"/>
        <end position="38"/>
    </location>
</feature>
<comment type="caution">
    <text evidence="3">The sequence shown here is derived from an EMBL/GenBank/DDBJ whole genome shotgun (WGS) entry which is preliminary data.</text>
</comment>
<reference evidence="3 4" key="1">
    <citation type="journal article" date="2018" name="Sci. Rep.">
        <title>Raphidocelis subcapitata (=Pseudokirchneriella subcapitata) provides an insight into genome evolution and environmental adaptations in the Sphaeropleales.</title>
        <authorList>
            <person name="Suzuki S."/>
            <person name="Yamaguchi H."/>
            <person name="Nakajima N."/>
            <person name="Kawachi M."/>
        </authorList>
    </citation>
    <scope>NUCLEOTIDE SEQUENCE [LARGE SCALE GENOMIC DNA]</scope>
    <source>
        <strain evidence="3 4">NIES-35</strain>
    </source>
</reference>
<organism evidence="3 4">
    <name type="scientific">Raphidocelis subcapitata</name>
    <dbReference type="NCBI Taxonomy" id="307507"/>
    <lineage>
        <taxon>Eukaryota</taxon>
        <taxon>Viridiplantae</taxon>
        <taxon>Chlorophyta</taxon>
        <taxon>core chlorophytes</taxon>
        <taxon>Chlorophyceae</taxon>
        <taxon>CS clade</taxon>
        <taxon>Sphaeropleales</taxon>
        <taxon>Selenastraceae</taxon>
        <taxon>Raphidocelis</taxon>
    </lineage>
</organism>
<feature type="transmembrane region" description="Helical" evidence="2">
    <location>
        <begin position="91"/>
        <end position="110"/>
    </location>
</feature>
<dbReference type="OrthoDB" id="548370at2759"/>
<gene>
    <name evidence="3" type="ORF">Rsub_07026</name>
</gene>
<evidence type="ECO:0000313" key="4">
    <source>
        <dbReference type="Proteomes" id="UP000247498"/>
    </source>
</evidence>
<feature type="region of interest" description="Disordered" evidence="1">
    <location>
        <begin position="1"/>
        <end position="56"/>
    </location>
</feature>
<evidence type="ECO:0000256" key="2">
    <source>
        <dbReference type="SAM" id="Phobius"/>
    </source>
</evidence>
<name>A0A2V0P6E4_9CHLO</name>
<protein>
    <submittedName>
        <fullName evidence="3">Uncharacterized protein</fullName>
    </submittedName>
</protein>
<keyword evidence="2" id="KW-0812">Transmembrane</keyword>
<keyword evidence="4" id="KW-1185">Reference proteome</keyword>
<evidence type="ECO:0000256" key="1">
    <source>
        <dbReference type="SAM" id="MobiDB-lite"/>
    </source>
</evidence>
<dbReference type="AlphaFoldDB" id="A0A2V0P6E4"/>
<sequence length="137" mass="13939">MMLKARTQGISAARAPAAARPAVLRAGSPAARRGAAPRAADEKKEPPPESFQESSGFVAYDSAGQSNMYPVFTKAYAGPAPPETASANNGFAITAAAVAIGAIVVGLFALTNSGGDTVNLADYKTLSEYATIFSGEL</sequence>
<keyword evidence="2" id="KW-1133">Transmembrane helix</keyword>
<dbReference type="EMBL" id="BDRX01000052">
    <property type="protein sequence ID" value="GBF94492.1"/>
    <property type="molecule type" value="Genomic_DNA"/>
</dbReference>
<keyword evidence="2" id="KW-0472">Membrane</keyword>
<proteinExistence type="predicted"/>
<evidence type="ECO:0000313" key="3">
    <source>
        <dbReference type="EMBL" id="GBF94492.1"/>
    </source>
</evidence>
<accession>A0A2V0P6E4</accession>
<dbReference type="Proteomes" id="UP000247498">
    <property type="component" value="Unassembled WGS sequence"/>
</dbReference>